<protein>
    <submittedName>
        <fullName evidence="1">Uncharacterized protein</fullName>
    </submittedName>
</protein>
<name>Q6ABQ2_CUTAK</name>
<dbReference type="KEGG" id="pac:PPA0013"/>
<sequence>MCLSAHDVEAAESCGLGVANVFVVGLVATPHGTTLCCVQDCHSFDEDIVDEGLAGIAGDVGRIL</sequence>
<gene>
    <name evidence="1" type="ordered locus">PPA0013</name>
</gene>
<dbReference type="Proteomes" id="UP000000603">
    <property type="component" value="Chromosome"/>
</dbReference>
<dbReference type="EMBL" id="AE017283">
    <property type="protein sequence ID" value="AAT81776.1"/>
    <property type="molecule type" value="Genomic_DNA"/>
</dbReference>
<accession>Q6ABQ2</accession>
<proteinExistence type="predicted"/>
<reference evidence="1 2" key="1">
    <citation type="journal article" date="2004" name="Science">
        <title>The complete genome sequence of Propionibacterium acnes, a commensal of human skin.</title>
        <authorList>
            <person name="Bruggemann H."/>
            <person name="Henne A."/>
            <person name="Hoster F."/>
            <person name="Liesegang H."/>
            <person name="Wiezer A."/>
            <person name="Strittmatter A."/>
            <person name="Hujer S."/>
            <person name="Durre P."/>
            <person name="Gottschalk G."/>
        </authorList>
    </citation>
    <scope>NUCLEOTIDE SEQUENCE [LARGE SCALE GENOMIC DNA]</scope>
    <source>
        <strain evidence="2">DSM 16379 / KPA171202</strain>
    </source>
</reference>
<dbReference type="AlphaFoldDB" id="Q6ABQ2"/>
<evidence type="ECO:0000313" key="1">
    <source>
        <dbReference type="EMBL" id="AAT81776.1"/>
    </source>
</evidence>
<dbReference type="HOGENOM" id="CLU_207259_0_0_11"/>
<evidence type="ECO:0000313" key="2">
    <source>
        <dbReference type="Proteomes" id="UP000000603"/>
    </source>
</evidence>
<dbReference type="EnsemblBacteria" id="AAT81776">
    <property type="protein sequence ID" value="AAT81776"/>
    <property type="gene ID" value="PPA0013"/>
</dbReference>
<organism evidence="1 2">
    <name type="scientific">Cutibacterium acnes (strain DSM 16379 / KPA171202)</name>
    <name type="common">Propionibacterium acnes</name>
    <dbReference type="NCBI Taxonomy" id="267747"/>
    <lineage>
        <taxon>Bacteria</taxon>
        <taxon>Bacillati</taxon>
        <taxon>Actinomycetota</taxon>
        <taxon>Actinomycetes</taxon>
        <taxon>Propionibacteriales</taxon>
        <taxon>Propionibacteriaceae</taxon>
        <taxon>Cutibacterium</taxon>
    </lineage>
</organism>